<proteinExistence type="inferred from homology"/>
<dbReference type="Pfam" id="PF04176">
    <property type="entry name" value="TIP41"/>
    <property type="match status" value="1"/>
</dbReference>
<protein>
    <recommendedName>
        <fullName evidence="2">TIP41-like protein</fullName>
    </recommendedName>
</protein>
<organism evidence="5 6">
    <name type="scientific">Silurus asotus</name>
    <name type="common">Amur catfish</name>
    <name type="synonym">Parasilurus asotus</name>
    <dbReference type="NCBI Taxonomy" id="30991"/>
    <lineage>
        <taxon>Eukaryota</taxon>
        <taxon>Metazoa</taxon>
        <taxon>Chordata</taxon>
        <taxon>Craniata</taxon>
        <taxon>Vertebrata</taxon>
        <taxon>Euteleostomi</taxon>
        <taxon>Actinopterygii</taxon>
        <taxon>Neopterygii</taxon>
        <taxon>Teleostei</taxon>
        <taxon>Ostariophysi</taxon>
        <taxon>Siluriformes</taxon>
        <taxon>Siluridae</taxon>
        <taxon>Silurus</taxon>
    </lineage>
</organism>
<dbReference type="InterPro" id="IPR007110">
    <property type="entry name" value="Ig-like_dom"/>
</dbReference>
<dbReference type="AlphaFoldDB" id="A0AAD5B807"/>
<dbReference type="SMART" id="SM00407">
    <property type="entry name" value="IGc1"/>
    <property type="match status" value="1"/>
</dbReference>
<dbReference type="GO" id="GO:0005829">
    <property type="term" value="C:cytosol"/>
    <property type="evidence" value="ECO:0007669"/>
    <property type="project" value="TreeGrafter"/>
</dbReference>
<dbReference type="PANTHER" id="PTHR21021">
    <property type="entry name" value="GAF/PUTATIVE CYTOSKELETAL PROTEIN"/>
    <property type="match status" value="1"/>
</dbReference>
<evidence type="ECO:0000256" key="3">
    <source>
        <dbReference type="ARBA" id="ARBA00023319"/>
    </source>
</evidence>
<dbReference type="SUPFAM" id="SSF48726">
    <property type="entry name" value="Immunoglobulin"/>
    <property type="match status" value="1"/>
</dbReference>
<sequence>MRTENCSELQKEAIIGHQIHQGLSTINCHYNRNESQQLVVSLETKQILCKYKYDKPSWSKQICNDNIIFHWEAQTGEISFQLLNLQFNNSAIYTCTVENYLPPPTRCLGQKSIFIDVQASPSVSVSCEKGPGGSYTMLCTSEGFYPYELKLAWRRSEKHNSYQNSSVVLNSSDIKWKQINNTDGTWSITSSLPLSSGLGVYYCWVNHSALSQPIIVSITSNECTEIKERLTGKRNSSRSEVEAAPLPEPVSHRTLGSLGNHQPVQEVYSTLGDQTPLDMAMISHGFKSSKQDFTFGPWKVTSAKTHIMKSKDIERLAEEMHMPSLPEMLFGDNVLRIQHTEGFGIEFNAIDALKRVNNLQDSVQVACAQEWQESRADSEHKDVVKRYDWTYTTDYKGTLLGEHLQLNVSSTSERIDLEKLKAREQIMFFDEVLLFEDELHDHGVSMISVKIRVMPTSFFVLLRFFLRVDGVMIRVSDTRLYHEAGKNYILREFSSRESKVSALQHVPPALFTDPNEIVQLLPLTLTLCEKLEFPEPQPPIESPQ</sequence>
<evidence type="ECO:0000313" key="6">
    <source>
        <dbReference type="Proteomes" id="UP001205998"/>
    </source>
</evidence>
<dbReference type="InterPro" id="IPR003597">
    <property type="entry name" value="Ig_C1-set"/>
</dbReference>
<dbReference type="PROSITE" id="PS00290">
    <property type="entry name" value="IG_MHC"/>
    <property type="match status" value="1"/>
</dbReference>
<feature type="domain" description="Ig-like" evidence="4">
    <location>
        <begin position="121"/>
        <end position="219"/>
    </location>
</feature>
<dbReference type="Gene3D" id="2.60.40.10">
    <property type="entry name" value="Immunoglobulins"/>
    <property type="match status" value="2"/>
</dbReference>
<comment type="similarity">
    <text evidence="1">Belongs to the TIP41 family.</text>
</comment>
<dbReference type="PANTHER" id="PTHR21021:SF16">
    <property type="entry name" value="TIP41-LIKE PROTEIN"/>
    <property type="match status" value="1"/>
</dbReference>
<dbReference type="InterPro" id="IPR003006">
    <property type="entry name" value="Ig/MHC_CS"/>
</dbReference>
<dbReference type="InterPro" id="IPR036179">
    <property type="entry name" value="Ig-like_dom_sf"/>
</dbReference>
<gene>
    <name evidence="5" type="ORF">C0J50_8096</name>
</gene>
<evidence type="ECO:0000313" key="5">
    <source>
        <dbReference type="EMBL" id="KAI5629197.1"/>
    </source>
</evidence>
<dbReference type="InterPro" id="IPR007303">
    <property type="entry name" value="TIP41-like"/>
</dbReference>
<dbReference type="GO" id="GO:0031929">
    <property type="term" value="P:TOR signaling"/>
    <property type="evidence" value="ECO:0007669"/>
    <property type="project" value="TreeGrafter"/>
</dbReference>
<dbReference type="EMBL" id="MU537915">
    <property type="protein sequence ID" value="KAI5629197.1"/>
    <property type="molecule type" value="Genomic_DNA"/>
</dbReference>
<evidence type="ECO:0000259" key="4">
    <source>
        <dbReference type="PROSITE" id="PS50835"/>
    </source>
</evidence>
<dbReference type="Proteomes" id="UP001205998">
    <property type="component" value="Unassembled WGS sequence"/>
</dbReference>
<evidence type="ECO:0000256" key="1">
    <source>
        <dbReference type="ARBA" id="ARBA00006658"/>
    </source>
</evidence>
<evidence type="ECO:0000256" key="2">
    <source>
        <dbReference type="ARBA" id="ARBA00018951"/>
    </source>
</evidence>
<keyword evidence="6" id="KW-1185">Reference proteome</keyword>
<comment type="caution">
    <text evidence="5">The sequence shown here is derived from an EMBL/GenBank/DDBJ whole genome shotgun (WGS) entry which is preliminary data.</text>
</comment>
<dbReference type="InterPro" id="IPR013783">
    <property type="entry name" value="Ig-like_fold"/>
</dbReference>
<name>A0AAD5B807_SILAS</name>
<accession>A0AAD5B807</accession>
<keyword evidence="3" id="KW-0393">Immunoglobulin domain</keyword>
<reference evidence="5" key="1">
    <citation type="submission" date="2018-07" db="EMBL/GenBank/DDBJ databases">
        <title>Comparative genomics of catfishes provides insights into carnivory and benthic adaptation.</title>
        <authorList>
            <person name="Zhang Y."/>
            <person name="Wang D."/>
            <person name="Peng Z."/>
            <person name="Zheng S."/>
            <person name="Shao F."/>
            <person name="Tao W."/>
        </authorList>
    </citation>
    <scope>NUCLEOTIDE SEQUENCE</scope>
    <source>
        <strain evidence="5">Chongqing</strain>
    </source>
</reference>
<dbReference type="PROSITE" id="PS50835">
    <property type="entry name" value="IG_LIKE"/>
    <property type="match status" value="1"/>
</dbReference>
<dbReference type="InterPro" id="IPR051330">
    <property type="entry name" value="Phosphatase_reg/MetRdx"/>
</dbReference>